<dbReference type="Proteomes" id="UP001500740">
    <property type="component" value="Unassembled WGS sequence"/>
</dbReference>
<evidence type="ECO:0000313" key="3">
    <source>
        <dbReference type="Proteomes" id="UP001500740"/>
    </source>
</evidence>
<feature type="domain" description="DUF6933" evidence="1">
    <location>
        <begin position="2"/>
        <end position="129"/>
    </location>
</feature>
<evidence type="ECO:0000313" key="2">
    <source>
        <dbReference type="EMBL" id="GAA0469602.1"/>
    </source>
</evidence>
<dbReference type="EMBL" id="BAAACZ010000027">
    <property type="protein sequence ID" value="GAA0469602.1"/>
    <property type="molecule type" value="Genomic_DNA"/>
</dbReference>
<accession>A0ABP3K5D0</accession>
<evidence type="ECO:0000259" key="1">
    <source>
        <dbReference type="Pfam" id="PF22016"/>
    </source>
</evidence>
<comment type="caution">
    <text evidence="2">The sequence shown here is derived from an EMBL/GenBank/DDBJ whole genome shotgun (WGS) entry which is preliminary data.</text>
</comment>
<dbReference type="RefSeq" id="WP_343784378.1">
    <property type="nucleotide sequence ID" value="NZ_BAAACZ010000027.1"/>
</dbReference>
<name>A0ABP3K5D0_9BACI</name>
<organism evidence="2 3">
    <name type="scientific">Alkalibacillus silvisoli</name>
    <dbReference type="NCBI Taxonomy" id="392823"/>
    <lineage>
        <taxon>Bacteria</taxon>
        <taxon>Bacillati</taxon>
        <taxon>Bacillota</taxon>
        <taxon>Bacilli</taxon>
        <taxon>Bacillales</taxon>
        <taxon>Bacillaceae</taxon>
        <taxon>Alkalibacillus</taxon>
    </lineage>
</organism>
<proteinExistence type="predicted"/>
<dbReference type="InterPro" id="IPR053864">
    <property type="entry name" value="DUF6933"/>
</dbReference>
<gene>
    <name evidence="2" type="ORF">GCM10008935_26840</name>
</gene>
<reference evidence="3" key="1">
    <citation type="journal article" date="2019" name="Int. J. Syst. Evol. Microbiol.">
        <title>The Global Catalogue of Microorganisms (GCM) 10K type strain sequencing project: providing services to taxonomists for standard genome sequencing and annotation.</title>
        <authorList>
            <consortium name="The Broad Institute Genomics Platform"/>
            <consortium name="The Broad Institute Genome Sequencing Center for Infectious Disease"/>
            <person name="Wu L."/>
            <person name="Ma J."/>
        </authorList>
    </citation>
    <scope>NUCLEOTIDE SEQUENCE [LARGE SCALE GENOMIC DNA]</scope>
    <source>
        <strain evidence="3">JCM 14193</strain>
    </source>
</reference>
<sequence>MQIQCTKKLLSEMKVEADERIERDSIFDWHANVIKLGRRKAVVLVNDISRYSILIYGVKVADFHRLSERISLAINQVLQAEGIEKSIIDEYFEAAGKVNFTHTKSRKMVSTMTQRVKELEMIVDDLGDDERV</sequence>
<protein>
    <recommendedName>
        <fullName evidence="1">DUF6933 domain-containing protein</fullName>
    </recommendedName>
</protein>
<keyword evidence="3" id="KW-1185">Reference proteome</keyword>
<dbReference type="Pfam" id="PF22016">
    <property type="entry name" value="DUF6933"/>
    <property type="match status" value="1"/>
</dbReference>